<comment type="caution">
    <text evidence="3">The sequence shown here is derived from an EMBL/GenBank/DDBJ whole genome shotgun (WGS) entry which is preliminary data.</text>
</comment>
<feature type="compositionally biased region" description="Basic and acidic residues" evidence="1">
    <location>
        <begin position="166"/>
        <end position="176"/>
    </location>
</feature>
<feature type="compositionally biased region" description="Acidic residues" evidence="1">
    <location>
        <begin position="51"/>
        <end position="62"/>
    </location>
</feature>
<keyword evidence="2" id="KW-0472">Membrane</keyword>
<keyword evidence="2" id="KW-1133">Transmembrane helix</keyword>
<keyword evidence="2" id="KW-0812">Transmembrane</keyword>
<feature type="region of interest" description="Disordered" evidence="1">
    <location>
        <begin position="470"/>
        <end position="492"/>
    </location>
</feature>
<reference evidence="3" key="2">
    <citation type="journal article" date="2015" name="Genome Announc.">
        <title>Draft Genome Sequence of Filamentous Marine Cyanobacterium Lyngbya confervoides Strain BDU141951.</title>
        <authorList>
            <person name="Chandrababunaidu M.M."/>
            <person name="Sen D."/>
            <person name="Tripathy S."/>
        </authorList>
    </citation>
    <scope>NUCLEOTIDE SEQUENCE</scope>
    <source>
        <strain evidence="3">BDU141951</strain>
    </source>
</reference>
<proteinExistence type="predicted"/>
<dbReference type="SUPFAM" id="SSF74653">
    <property type="entry name" value="TolA/TonB C-terminal domain"/>
    <property type="match status" value="1"/>
</dbReference>
<evidence type="ECO:0008006" key="4">
    <source>
        <dbReference type="Google" id="ProtNLM"/>
    </source>
</evidence>
<evidence type="ECO:0000256" key="1">
    <source>
        <dbReference type="SAM" id="MobiDB-lite"/>
    </source>
</evidence>
<name>A0A0C1V9W2_9CYAN</name>
<dbReference type="EMBL" id="JTHE02000003">
    <property type="protein sequence ID" value="NEV69445.1"/>
    <property type="molecule type" value="Genomic_DNA"/>
</dbReference>
<feature type="compositionally biased region" description="Polar residues" evidence="1">
    <location>
        <begin position="145"/>
        <end position="157"/>
    </location>
</feature>
<dbReference type="AlphaFoldDB" id="A0A0C1V9W2"/>
<sequence length="633" mass="68507">MAQDRTPTPPKLTPPLPQNPLWRWLIAPMLLVSLGLHGLILFIPTGPAEEELLPPPDPEEDGVAVIKIDPPSASPTATSANPGTVKTARPSTASPPPARSTARSAAPAPRNPPRVNRRPSDRPSPNPNSADNAGLVAPIPELDNADQTTDPNPQSPSAEGRATSDIGRRPPDRTDEVTAAEPPPFDNYIEIFKTYTGVQLSETDANEAQANWLQVLSDRAPNLADLTIRPLKIFEPLPYAANICLPSPPDAARILVFIDAEGTPEMYQPFVQRTKYRAFDNAAEDRVRQYDFPDVDEPRAYRVEVDVNYDETDCDWPPAVDRLPDDYFTVLESYVGPALTTSRGADETKAAWLQTLRESGAIDLPEGDDLDLPKWEGFIPDVSYPLDICLPVDPKDQVEVGVLVLPDGTLSAEPVTLRSTGYQYFDDRARDLVKTVAFTPSDTPQILVVEVPVAYNADDCQPLESETFELPSADTRDQRTPVARPPSEPDTNAAIAFDPALQTDLLENGRQQVEASPVGTLNQQLALAAASLASGWPADIEQSCFLADITAESFQPVETAADALILSEDASQAPATLSRLYETEAADAGDYCGAPLIQMSRSGAPQLFASVIPLSNEEASVLVVFWSADPQAQ</sequence>
<feature type="region of interest" description="Disordered" evidence="1">
    <location>
        <begin position="51"/>
        <end position="183"/>
    </location>
</feature>
<evidence type="ECO:0000256" key="2">
    <source>
        <dbReference type="SAM" id="Phobius"/>
    </source>
</evidence>
<reference evidence="3" key="1">
    <citation type="submission" date="2014-11" db="EMBL/GenBank/DDBJ databases">
        <authorList>
            <person name="Malar M.C."/>
            <person name="Sen D."/>
            <person name="Tripathy S."/>
        </authorList>
    </citation>
    <scope>NUCLEOTIDE SEQUENCE</scope>
    <source>
        <strain evidence="3">BDU141951</strain>
    </source>
</reference>
<reference evidence="3" key="3">
    <citation type="submission" date="2020-02" db="EMBL/GenBank/DDBJ databases">
        <authorList>
            <person name="Sarangi A.N."/>
            <person name="Ghosh S."/>
            <person name="Mukherjee M."/>
            <person name="Tripathy S."/>
        </authorList>
    </citation>
    <scope>NUCLEOTIDE SEQUENCE</scope>
    <source>
        <strain evidence="3">BDU141951</strain>
    </source>
</reference>
<organism evidence="3">
    <name type="scientific">Lyngbya confervoides BDU141951</name>
    <dbReference type="NCBI Taxonomy" id="1574623"/>
    <lineage>
        <taxon>Bacteria</taxon>
        <taxon>Bacillati</taxon>
        <taxon>Cyanobacteriota</taxon>
        <taxon>Cyanophyceae</taxon>
        <taxon>Oscillatoriophycideae</taxon>
        <taxon>Oscillatoriales</taxon>
        <taxon>Microcoleaceae</taxon>
        <taxon>Lyngbya</taxon>
    </lineage>
</organism>
<feature type="transmembrane region" description="Helical" evidence="2">
    <location>
        <begin position="21"/>
        <end position="43"/>
    </location>
</feature>
<gene>
    <name evidence="3" type="ORF">QQ91_020315</name>
</gene>
<accession>A0A0C1V9W2</accession>
<feature type="compositionally biased region" description="Polar residues" evidence="1">
    <location>
        <begin position="74"/>
        <end position="84"/>
    </location>
</feature>
<protein>
    <recommendedName>
        <fullName evidence="4">TonB C-terminal domain-containing protein</fullName>
    </recommendedName>
</protein>
<evidence type="ECO:0000313" key="3">
    <source>
        <dbReference type="EMBL" id="NEV69445.1"/>
    </source>
</evidence>
<feature type="compositionally biased region" description="Low complexity" evidence="1">
    <location>
        <begin position="99"/>
        <end position="108"/>
    </location>
</feature>